<gene>
    <name evidence="3" type="ORF">yc1106_07528</name>
</gene>
<dbReference type="AlphaFoldDB" id="A0A9Q8ZF04"/>
<feature type="compositionally biased region" description="Polar residues" evidence="1">
    <location>
        <begin position="146"/>
        <end position="170"/>
    </location>
</feature>
<feature type="transmembrane region" description="Helical" evidence="2">
    <location>
        <begin position="267"/>
        <end position="284"/>
    </location>
</feature>
<keyword evidence="2" id="KW-1133">Transmembrane helix</keyword>
<reference evidence="3" key="1">
    <citation type="submission" date="2021-12" db="EMBL/GenBank/DDBJ databases">
        <title>Curvularia clavata genome.</title>
        <authorList>
            <person name="Cao Y."/>
        </authorList>
    </citation>
    <scope>NUCLEOTIDE SEQUENCE</scope>
    <source>
        <strain evidence="3">Yc1106</strain>
    </source>
</reference>
<feature type="region of interest" description="Disordered" evidence="1">
    <location>
        <begin position="146"/>
        <end position="176"/>
    </location>
</feature>
<accession>A0A9Q8ZF04</accession>
<organism evidence="3 4">
    <name type="scientific">Curvularia clavata</name>
    <dbReference type="NCBI Taxonomy" id="95742"/>
    <lineage>
        <taxon>Eukaryota</taxon>
        <taxon>Fungi</taxon>
        <taxon>Dikarya</taxon>
        <taxon>Ascomycota</taxon>
        <taxon>Pezizomycotina</taxon>
        <taxon>Dothideomycetes</taxon>
        <taxon>Pleosporomycetidae</taxon>
        <taxon>Pleosporales</taxon>
        <taxon>Pleosporineae</taxon>
        <taxon>Pleosporaceae</taxon>
        <taxon>Curvularia</taxon>
    </lineage>
</organism>
<sequence>MKDYKMARKWAAGARSVIPETATARRKLPDHLTFNTIKPLPYTRHFALPPMPRPTPPAIRSVQGECSPQAEGYGPIPKYDNILGFRLSPEVHNVAVNAAIPSGYNQSFAFANGSFVGTQYLGHYELQSYDTLECAKRCNEWGQSVNSTNGGSTTQAGAQNPDQTNATTMENGEAGHERQTQEQLCQSFNVYFERSPAIHLGPECREAESRTVIKCALWAEPLRIEGATNIGYREWDFDVAIAGSNGYNLEKHTEAESMAPGRRMSKAVVVALFVGQLVLAIMIQQI</sequence>
<evidence type="ECO:0000313" key="4">
    <source>
        <dbReference type="Proteomes" id="UP001056012"/>
    </source>
</evidence>
<keyword evidence="2" id="KW-0472">Membrane</keyword>
<proteinExistence type="predicted"/>
<evidence type="ECO:0000256" key="2">
    <source>
        <dbReference type="SAM" id="Phobius"/>
    </source>
</evidence>
<keyword evidence="4" id="KW-1185">Reference proteome</keyword>
<dbReference type="PANTHER" id="PTHR36578">
    <property type="entry name" value="CHROMOSOME 15, WHOLE GENOME SHOTGUN SEQUENCE"/>
    <property type="match status" value="1"/>
</dbReference>
<dbReference type="EMBL" id="CP089278">
    <property type="protein sequence ID" value="USP80254.1"/>
    <property type="molecule type" value="Genomic_DNA"/>
</dbReference>
<keyword evidence="2" id="KW-0812">Transmembrane</keyword>
<dbReference type="VEuPathDB" id="FungiDB:yc1106_07528"/>
<dbReference type="PANTHER" id="PTHR36578:SF1">
    <property type="entry name" value="APPLE DOMAIN-CONTAINING PROTEIN"/>
    <property type="match status" value="1"/>
</dbReference>
<evidence type="ECO:0000256" key="1">
    <source>
        <dbReference type="SAM" id="MobiDB-lite"/>
    </source>
</evidence>
<protein>
    <submittedName>
        <fullName evidence="3">Uncharacterized protein</fullName>
    </submittedName>
</protein>
<dbReference type="Proteomes" id="UP001056012">
    <property type="component" value="Chromosome 5"/>
</dbReference>
<name>A0A9Q8ZF04_CURCL</name>
<dbReference type="OrthoDB" id="271448at2759"/>
<evidence type="ECO:0000313" key="3">
    <source>
        <dbReference type="EMBL" id="USP80254.1"/>
    </source>
</evidence>